<organism evidence="3 4">
    <name type="scientific">Candidatus Sherwoodlollariibacterium unditelluris</name>
    <dbReference type="NCBI Taxonomy" id="1974757"/>
    <lineage>
        <taxon>Bacteria</taxon>
        <taxon>Pseudomonadati</taxon>
        <taxon>Candidatus Omnitrophota</taxon>
        <taxon>Candidatus Sherwoodlollariibacterium</taxon>
    </lineage>
</organism>
<comment type="catalytic activity">
    <reaction evidence="1">
        <text>AMP + H2O = D-ribose 5-phosphate + adenine</text>
        <dbReference type="Rhea" id="RHEA:20129"/>
        <dbReference type="ChEBI" id="CHEBI:15377"/>
        <dbReference type="ChEBI" id="CHEBI:16708"/>
        <dbReference type="ChEBI" id="CHEBI:78346"/>
        <dbReference type="ChEBI" id="CHEBI:456215"/>
        <dbReference type="EC" id="3.2.2.4"/>
    </reaction>
</comment>
<dbReference type="SUPFAM" id="SSF102405">
    <property type="entry name" value="MCP/YpsA-like"/>
    <property type="match status" value="1"/>
</dbReference>
<name>A0A2G9YL49_9BACT</name>
<comment type="caution">
    <text evidence="3">The sequence shown here is derived from an EMBL/GenBank/DDBJ whole genome shotgun (WGS) entry which is preliminary data.</text>
</comment>
<dbReference type="FunFam" id="3.40.50.450:FF:000011">
    <property type="entry name" value="TIGR00730 family Rossman fold protein"/>
    <property type="match status" value="1"/>
</dbReference>
<proteinExistence type="inferred from homology"/>
<evidence type="ECO:0000313" key="3">
    <source>
        <dbReference type="EMBL" id="PIP19944.1"/>
    </source>
</evidence>
<dbReference type="GO" id="GO:0005829">
    <property type="term" value="C:cytosol"/>
    <property type="evidence" value="ECO:0007669"/>
    <property type="project" value="TreeGrafter"/>
</dbReference>
<evidence type="ECO:0000256" key="2">
    <source>
        <dbReference type="RuleBase" id="RU363015"/>
    </source>
</evidence>
<evidence type="ECO:0000313" key="4">
    <source>
        <dbReference type="Proteomes" id="UP000231292"/>
    </source>
</evidence>
<dbReference type="PANTHER" id="PTHR43393">
    <property type="entry name" value="CYTOKININ RIBOSIDE 5'-MONOPHOSPHATE PHOSPHORIBOHYDROLASE"/>
    <property type="match status" value="1"/>
</dbReference>
<protein>
    <recommendedName>
        <fullName evidence="2">Cytokinin riboside 5'-monophosphate phosphoribohydrolase</fullName>
        <ecNumber evidence="2">3.2.2.n1</ecNumber>
    </recommendedName>
</protein>
<evidence type="ECO:0000256" key="1">
    <source>
        <dbReference type="ARBA" id="ARBA00000274"/>
    </source>
</evidence>
<gene>
    <name evidence="3" type="ORF">COX41_00400</name>
</gene>
<sequence length="225" mass="26158">MVKKKIYRLDDLINKEDFTREDPWRVFRIMSEFVDGFEVLSKIGKAVSIFGSSRTNPGNKYYKLTEELAWLFSKEGYAVITGGGPGIMEAANKGAKRAKGQSIGLNIQIPNEQKSNKYVDILLNFRYFFVRKVMFVKYAKAFVILPGGYGTLDEFFEAINLIQTERILKFPVILFNSRYWERLLAWLRKVVLKHGNISKSDLDIFTLVDKPKEVIDVVKKFYRER</sequence>
<dbReference type="InterPro" id="IPR031100">
    <property type="entry name" value="LOG_fam"/>
</dbReference>
<dbReference type="GO" id="GO:0009691">
    <property type="term" value="P:cytokinin biosynthetic process"/>
    <property type="evidence" value="ECO:0007669"/>
    <property type="project" value="UniProtKB-UniRule"/>
</dbReference>
<keyword evidence="2" id="KW-0203">Cytokinin biosynthesis</keyword>
<dbReference type="Proteomes" id="UP000231292">
    <property type="component" value="Unassembled WGS sequence"/>
</dbReference>
<dbReference type="EMBL" id="PCRK01000006">
    <property type="protein sequence ID" value="PIP19944.1"/>
    <property type="molecule type" value="Genomic_DNA"/>
</dbReference>
<dbReference type="EC" id="3.2.2.n1" evidence="2"/>
<keyword evidence="2" id="KW-0378">Hydrolase</keyword>
<dbReference type="GO" id="GO:0008714">
    <property type="term" value="F:AMP nucleosidase activity"/>
    <property type="evidence" value="ECO:0007669"/>
    <property type="project" value="UniProtKB-EC"/>
</dbReference>
<dbReference type="NCBIfam" id="TIGR00730">
    <property type="entry name" value="Rossman fold protein, TIGR00730 family"/>
    <property type="match status" value="1"/>
</dbReference>
<dbReference type="Pfam" id="PF03641">
    <property type="entry name" value="Lysine_decarbox"/>
    <property type="match status" value="1"/>
</dbReference>
<comment type="similarity">
    <text evidence="2">Belongs to the LOG family.</text>
</comment>
<dbReference type="InterPro" id="IPR005269">
    <property type="entry name" value="LOG"/>
</dbReference>
<accession>A0A2G9YL49</accession>
<dbReference type="InterPro" id="IPR052341">
    <property type="entry name" value="LOG_family_nucleotidases"/>
</dbReference>
<dbReference type="Gene3D" id="3.40.50.450">
    <property type="match status" value="1"/>
</dbReference>
<reference evidence="3 4" key="1">
    <citation type="submission" date="2017-09" db="EMBL/GenBank/DDBJ databases">
        <title>Depth-based differentiation of microbial function through sediment-hosted aquifers and enrichment of novel symbionts in the deep terrestrial subsurface.</title>
        <authorList>
            <person name="Probst A.J."/>
            <person name="Ladd B."/>
            <person name="Jarett J.K."/>
            <person name="Geller-Mcgrath D.E."/>
            <person name="Sieber C.M."/>
            <person name="Emerson J.B."/>
            <person name="Anantharaman K."/>
            <person name="Thomas B.C."/>
            <person name="Malmstrom R."/>
            <person name="Stieglmeier M."/>
            <person name="Klingl A."/>
            <person name="Woyke T."/>
            <person name="Ryan C.M."/>
            <person name="Banfield J.F."/>
        </authorList>
    </citation>
    <scope>NUCLEOTIDE SEQUENCE [LARGE SCALE GENOMIC DNA]</scope>
    <source>
        <strain evidence="3">CG23_combo_of_CG06-09_8_20_14_all_41_10</strain>
    </source>
</reference>
<dbReference type="AlphaFoldDB" id="A0A2G9YL49"/>
<dbReference type="PANTHER" id="PTHR43393:SF2">
    <property type="entry name" value="CYTOKININ RIBOSIDE 5'-MONOPHOSPHATE PHOSPHORIBOHYDROLASE"/>
    <property type="match status" value="1"/>
</dbReference>